<dbReference type="STRING" id="1573173.A0A162PUE2"/>
<feature type="transmembrane region" description="Helical" evidence="9">
    <location>
        <begin position="100"/>
        <end position="118"/>
    </location>
</feature>
<reference evidence="10 11" key="1">
    <citation type="submission" date="2015-06" db="EMBL/GenBank/DDBJ databases">
        <title>Survival trade-offs in plant roots during colonization by closely related pathogenic and mutualistic fungi.</title>
        <authorList>
            <person name="Hacquard S."/>
            <person name="Kracher B."/>
            <person name="Hiruma K."/>
            <person name="Weinman A."/>
            <person name="Muench P."/>
            <person name="Garrido Oter R."/>
            <person name="Ver Loren van Themaat E."/>
            <person name="Dallerey J.-F."/>
            <person name="Damm U."/>
            <person name="Henrissat B."/>
            <person name="Lespinet O."/>
            <person name="Thon M."/>
            <person name="Kemen E."/>
            <person name="McHardy A.C."/>
            <person name="Schulze-Lefert P."/>
            <person name="O'Connell R.J."/>
        </authorList>
    </citation>
    <scope>NUCLEOTIDE SEQUENCE [LARGE SCALE GENOMIC DNA]</scope>
    <source>
        <strain evidence="10 11">MAFF 238704</strain>
    </source>
</reference>
<evidence type="ECO:0000256" key="4">
    <source>
        <dbReference type="ARBA" id="ARBA00022989"/>
    </source>
</evidence>
<feature type="repeat" description="Solcar" evidence="6">
    <location>
        <begin position="228"/>
        <end position="308"/>
    </location>
</feature>
<dbReference type="PANTHER" id="PTHR47567:SF1">
    <property type="entry name" value="NAD-DEPENDENT EPIMERASE_DEHYDRATASE DOMAIN-CONTAINING PROTEIN"/>
    <property type="match status" value="1"/>
</dbReference>
<dbReference type="Proteomes" id="UP000076584">
    <property type="component" value="Unassembled WGS sequence"/>
</dbReference>
<feature type="transmembrane region" description="Helical" evidence="9">
    <location>
        <begin position="318"/>
        <end position="339"/>
    </location>
</feature>
<keyword evidence="7" id="KW-0813">Transport</keyword>
<dbReference type="InterPro" id="IPR018108">
    <property type="entry name" value="MCP_transmembrane"/>
</dbReference>
<dbReference type="InterPro" id="IPR023395">
    <property type="entry name" value="MCP_dom_sf"/>
</dbReference>
<evidence type="ECO:0000256" key="1">
    <source>
        <dbReference type="ARBA" id="ARBA00004141"/>
    </source>
</evidence>
<comment type="caution">
    <text evidence="10">The sequence shown here is derived from an EMBL/GenBank/DDBJ whole genome shotgun (WGS) entry which is preliminary data.</text>
</comment>
<proteinExistence type="inferred from homology"/>
<evidence type="ECO:0000256" key="7">
    <source>
        <dbReference type="RuleBase" id="RU000488"/>
    </source>
</evidence>
<evidence type="ECO:0000256" key="8">
    <source>
        <dbReference type="SAM" id="MobiDB-lite"/>
    </source>
</evidence>
<accession>A0A162PUE2</accession>
<keyword evidence="11" id="KW-1185">Reference proteome</keyword>
<dbReference type="GO" id="GO:0016020">
    <property type="term" value="C:membrane"/>
    <property type="evidence" value="ECO:0007669"/>
    <property type="project" value="UniProtKB-SubCell"/>
</dbReference>
<feature type="region of interest" description="Disordered" evidence="8">
    <location>
        <begin position="33"/>
        <end position="90"/>
    </location>
</feature>
<feature type="non-terminal residue" evidence="10">
    <location>
        <position position="1"/>
    </location>
</feature>
<keyword evidence="2 6" id="KW-0812">Transmembrane</keyword>
<dbReference type="PROSITE" id="PS50920">
    <property type="entry name" value="SOLCAR"/>
    <property type="match status" value="1"/>
</dbReference>
<keyword evidence="4 9" id="KW-1133">Transmembrane helix</keyword>
<protein>
    <submittedName>
        <fullName evidence="10">Mitochondrial carrier protein</fullName>
    </submittedName>
</protein>
<sequence length="441" mass="48990">LNLPLSTLPEQPRRHLAHPVRSLLCVKTMAAQRDLESQPKASDERTPLLGTSAEDEANGQPARDQNDDNDRSGEHEDAEQVPLIAHDDGEGKQKRTTSWWLWRAFWAVLAIFFLAIFIKGWVDAKDTNFDLKAALKRALGGGLSGAAAMVLQVLTLMPIRTIMNYQYRFGTGFREAISTLYQDGGVRRYYQGIGPALIQGPVSRFGDTAANAGILALLESNSFLNQLPTLIKTIFASLCAAAFRMILTPIDTLKTTLQAQGAKGTVILRQRVKRHGVGSLWWGAFATAAATFVGHYPWFGTYNYLSANIPEPEKGQIFLWLLRLAFIGFCASVISDSVSNSLRVVKTYRQVNDTQVSYCQLLRFTSPPPFLISLVSPNYFTDFCLLKSTAKAAKLVIQRDGFLGFLGRGLKTRILANGLQGILFSILWKLFLDLWEKKTHS</sequence>
<evidence type="ECO:0000256" key="5">
    <source>
        <dbReference type="ARBA" id="ARBA00023136"/>
    </source>
</evidence>
<evidence type="ECO:0000313" key="10">
    <source>
        <dbReference type="EMBL" id="KZL87585.1"/>
    </source>
</evidence>
<dbReference type="Pfam" id="PF00153">
    <property type="entry name" value="Mito_carr"/>
    <property type="match status" value="1"/>
</dbReference>
<keyword evidence="3" id="KW-0999">Mitochondrion inner membrane</keyword>
<organism evidence="10 11">
    <name type="scientific">Colletotrichum incanum</name>
    <name type="common">Soybean anthracnose fungus</name>
    <dbReference type="NCBI Taxonomy" id="1573173"/>
    <lineage>
        <taxon>Eukaryota</taxon>
        <taxon>Fungi</taxon>
        <taxon>Dikarya</taxon>
        <taxon>Ascomycota</taxon>
        <taxon>Pezizomycotina</taxon>
        <taxon>Sordariomycetes</taxon>
        <taxon>Hypocreomycetidae</taxon>
        <taxon>Glomerellales</taxon>
        <taxon>Glomerellaceae</taxon>
        <taxon>Colletotrichum</taxon>
        <taxon>Colletotrichum spaethianum species complex</taxon>
    </lineage>
</organism>
<feature type="transmembrane region" description="Helical" evidence="9">
    <location>
        <begin position="279"/>
        <end position="298"/>
    </location>
</feature>
<dbReference type="EMBL" id="LFIW01000219">
    <property type="protein sequence ID" value="KZL87585.1"/>
    <property type="molecule type" value="Genomic_DNA"/>
</dbReference>
<keyword evidence="5 6" id="KW-0472">Membrane</keyword>
<keyword evidence="3" id="KW-0496">Mitochondrion</keyword>
<comment type="subcellular location">
    <subcellularLocation>
        <location evidence="1">Membrane</location>
        <topology evidence="1">Multi-pass membrane protein</topology>
    </subcellularLocation>
</comment>
<dbReference type="Gene3D" id="1.50.40.10">
    <property type="entry name" value="Mitochondrial carrier domain"/>
    <property type="match status" value="1"/>
</dbReference>
<dbReference type="AlphaFoldDB" id="A0A162PUE2"/>
<comment type="similarity">
    <text evidence="7">Belongs to the mitochondrial carrier (TC 2.A.29) family.</text>
</comment>
<evidence type="ECO:0000256" key="9">
    <source>
        <dbReference type="SAM" id="Phobius"/>
    </source>
</evidence>
<evidence type="ECO:0000313" key="11">
    <source>
        <dbReference type="Proteomes" id="UP000076584"/>
    </source>
</evidence>
<feature type="transmembrane region" description="Helical" evidence="9">
    <location>
        <begin position="138"/>
        <end position="159"/>
    </location>
</feature>
<evidence type="ECO:0000256" key="3">
    <source>
        <dbReference type="ARBA" id="ARBA00022792"/>
    </source>
</evidence>
<gene>
    <name evidence="10" type="ORF">CI238_01448</name>
</gene>
<feature type="compositionally biased region" description="Basic and acidic residues" evidence="8">
    <location>
        <begin position="33"/>
        <end position="46"/>
    </location>
</feature>
<dbReference type="SUPFAM" id="SSF103506">
    <property type="entry name" value="Mitochondrial carrier"/>
    <property type="match status" value="1"/>
</dbReference>
<name>A0A162PUE2_COLIC</name>
<dbReference type="PANTHER" id="PTHR47567">
    <property type="entry name" value="MITOCHONDRIAL SUBSTRATE/SOLUTE CARRIER"/>
    <property type="match status" value="1"/>
</dbReference>
<evidence type="ECO:0000256" key="2">
    <source>
        <dbReference type="ARBA" id="ARBA00022692"/>
    </source>
</evidence>
<evidence type="ECO:0000256" key="6">
    <source>
        <dbReference type="PROSITE-ProRule" id="PRU00282"/>
    </source>
</evidence>
<feature type="compositionally biased region" description="Basic and acidic residues" evidence="8">
    <location>
        <begin position="64"/>
        <end position="75"/>
    </location>
</feature>